<feature type="compositionally biased region" description="Polar residues" evidence="1">
    <location>
        <begin position="37"/>
        <end position="54"/>
    </location>
</feature>
<proteinExistence type="predicted"/>
<dbReference type="AlphaFoldDB" id="A0A1R3JQ58"/>
<evidence type="ECO:0000313" key="3">
    <source>
        <dbReference type="Proteomes" id="UP000187203"/>
    </source>
</evidence>
<dbReference type="EMBL" id="AWUE01015542">
    <property type="protein sequence ID" value="OMO96881.1"/>
    <property type="molecule type" value="Genomic_DNA"/>
</dbReference>
<organism evidence="2 3">
    <name type="scientific">Corchorus olitorius</name>
    <dbReference type="NCBI Taxonomy" id="93759"/>
    <lineage>
        <taxon>Eukaryota</taxon>
        <taxon>Viridiplantae</taxon>
        <taxon>Streptophyta</taxon>
        <taxon>Embryophyta</taxon>
        <taxon>Tracheophyta</taxon>
        <taxon>Spermatophyta</taxon>
        <taxon>Magnoliopsida</taxon>
        <taxon>eudicotyledons</taxon>
        <taxon>Gunneridae</taxon>
        <taxon>Pentapetalae</taxon>
        <taxon>rosids</taxon>
        <taxon>malvids</taxon>
        <taxon>Malvales</taxon>
        <taxon>Malvaceae</taxon>
        <taxon>Grewioideae</taxon>
        <taxon>Apeibeae</taxon>
        <taxon>Corchorus</taxon>
    </lineage>
</organism>
<protein>
    <submittedName>
        <fullName evidence="2">Prolyl 4-hydroxylase subunit alpha-2-like protein</fullName>
    </submittedName>
</protein>
<accession>A0A1R3JQ58</accession>
<name>A0A1R3JQ58_9ROSI</name>
<gene>
    <name evidence="2" type="ORF">COLO4_15021</name>
</gene>
<sequence length="79" mass="8798">MSSLALPTGASDEEADLLQSSTKRIKGTNDTMGFENETAQNIEELTNPTRITNQATNPQTISCYLTRTCLRLTKKKKYN</sequence>
<keyword evidence="3" id="KW-1185">Reference proteome</keyword>
<evidence type="ECO:0000256" key="1">
    <source>
        <dbReference type="SAM" id="MobiDB-lite"/>
    </source>
</evidence>
<reference evidence="3" key="1">
    <citation type="submission" date="2013-09" db="EMBL/GenBank/DDBJ databases">
        <title>Corchorus olitorius genome sequencing.</title>
        <authorList>
            <person name="Alam M."/>
            <person name="Haque M.S."/>
            <person name="Islam M.S."/>
            <person name="Emdad E.M."/>
            <person name="Islam M.M."/>
            <person name="Ahmed B."/>
            <person name="Halim A."/>
            <person name="Hossen Q.M.M."/>
            <person name="Hossain M.Z."/>
            <person name="Ahmed R."/>
            <person name="Khan M.M."/>
            <person name="Islam R."/>
            <person name="Rashid M.M."/>
            <person name="Khan S.A."/>
            <person name="Rahman M.S."/>
            <person name="Alam M."/>
            <person name="Yahiya A.S."/>
            <person name="Khan M.S."/>
            <person name="Azam M.S."/>
            <person name="Haque T."/>
            <person name="Lashkar M.Z.H."/>
            <person name="Akhand A.I."/>
            <person name="Morshed G."/>
            <person name="Roy S."/>
            <person name="Uddin K.S."/>
            <person name="Rabeya T."/>
            <person name="Hossain A.S."/>
            <person name="Chowdhury A."/>
            <person name="Snigdha A.R."/>
            <person name="Mortoza M.S."/>
            <person name="Matin S.A."/>
            <person name="Hoque S.M.E."/>
            <person name="Islam M.K."/>
            <person name="Roy D.K."/>
            <person name="Haider R."/>
            <person name="Moosa M.M."/>
            <person name="Elias S.M."/>
            <person name="Hasan A.M."/>
            <person name="Jahan S."/>
            <person name="Shafiuddin M."/>
            <person name="Mahmood N."/>
            <person name="Shommy N.S."/>
        </authorList>
    </citation>
    <scope>NUCLEOTIDE SEQUENCE [LARGE SCALE GENOMIC DNA]</scope>
    <source>
        <strain evidence="3">cv. O-4</strain>
    </source>
</reference>
<evidence type="ECO:0000313" key="2">
    <source>
        <dbReference type="EMBL" id="OMO96881.1"/>
    </source>
</evidence>
<dbReference type="Proteomes" id="UP000187203">
    <property type="component" value="Unassembled WGS sequence"/>
</dbReference>
<comment type="caution">
    <text evidence="2">The sequence shown here is derived from an EMBL/GenBank/DDBJ whole genome shotgun (WGS) entry which is preliminary data.</text>
</comment>
<feature type="region of interest" description="Disordered" evidence="1">
    <location>
        <begin position="1"/>
        <end position="54"/>
    </location>
</feature>